<accession>A0A6V7UX65</accession>
<dbReference type="AlphaFoldDB" id="A0A6V7UX65"/>
<comment type="caution">
    <text evidence="1">The sequence shown here is derived from an EMBL/GenBank/DDBJ whole genome shotgun (WGS) entry which is preliminary data.</text>
</comment>
<dbReference type="Proteomes" id="UP000580250">
    <property type="component" value="Unassembled WGS sequence"/>
</dbReference>
<reference evidence="1 3" key="1">
    <citation type="submission" date="2020-08" db="EMBL/GenBank/DDBJ databases">
        <authorList>
            <person name="Koutsovoulos G."/>
            <person name="Danchin GJ E."/>
        </authorList>
    </citation>
    <scope>NUCLEOTIDE SEQUENCE [LARGE SCALE GENOMIC DNA]</scope>
</reference>
<evidence type="ECO:0000313" key="1">
    <source>
        <dbReference type="EMBL" id="CAD2167107.1"/>
    </source>
</evidence>
<organism evidence="1 3">
    <name type="scientific">Meloidogyne enterolobii</name>
    <name type="common">Root-knot nematode worm</name>
    <name type="synonym">Meloidogyne mayaguensis</name>
    <dbReference type="NCBI Taxonomy" id="390850"/>
    <lineage>
        <taxon>Eukaryota</taxon>
        <taxon>Metazoa</taxon>
        <taxon>Ecdysozoa</taxon>
        <taxon>Nematoda</taxon>
        <taxon>Chromadorea</taxon>
        <taxon>Rhabditida</taxon>
        <taxon>Tylenchina</taxon>
        <taxon>Tylenchomorpha</taxon>
        <taxon>Tylenchoidea</taxon>
        <taxon>Meloidogynidae</taxon>
        <taxon>Meloidogyninae</taxon>
        <taxon>Meloidogyne</taxon>
    </lineage>
</organism>
<name>A0A6V7UX65_MELEN</name>
<proteinExistence type="predicted"/>
<dbReference type="EMBL" id="CAJEWN010000190">
    <property type="protein sequence ID" value="CAD2171779.1"/>
    <property type="molecule type" value="Genomic_DNA"/>
</dbReference>
<sequence>MEQLKNFNMIDLGDKLRLSDNDFDAWLEELGLLHGKRTCEACGGRTTIQNIKDRRYGNWRCTTKNCRSSYKRKFRHQAGNNTDTYRTYFPEFLWRKKFGDISHVLYNFWYHVSLFYPVEEK</sequence>
<evidence type="ECO:0000313" key="2">
    <source>
        <dbReference type="EMBL" id="CAD2171779.1"/>
    </source>
</evidence>
<protein>
    <submittedName>
        <fullName evidence="1">Uncharacterized protein</fullName>
    </submittedName>
</protein>
<gene>
    <name evidence="1" type="ORF">MENT_LOCUS18382</name>
    <name evidence="2" type="ORF">MENT_LOCUS23291</name>
</gene>
<dbReference type="EMBL" id="CAJEWN010000124">
    <property type="protein sequence ID" value="CAD2167107.1"/>
    <property type="molecule type" value="Genomic_DNA"/>
</dbReference>
<evidence type="ECO:0000313" key="3">
    <source>
        <dbReference type="Proteomes" id="UP000580250"/>
    </source>
</evidence>